<keyword evidence="2" id="KW-1185">Reference proteome</keyword>
<sequence>MRWSSTARWSNFYMSTGTKSSLRSTSILAVCNILWYKTVANELEAGPSQGDEYVPVLPVQTQPQEMVCWTEADPLPDEVNVPQRDQSGEELEREAANEGSAASDQGENREDPTEAAATDVSSEDERWHVALAARYQTML</sequence>
<organism evidence="2 3">
    <name type="scientific">Parascaris univalens</name>
    <name type="common">Nematode worm</name>
    <dbReference type="NCBI Taxonomy" id="6257"/>
    <lineage>
        <taxon>Eukaryota</taxon>
        <taxon>Metazoa</taxon>
        <taxon>Ecdysozoa</taxon>
        <taxon>Nematoda</taxon>
        <taxon>Chromadorea</taxon>
        <taxon>Rhabditida</taxon>
        <taxon>Spirurina</taxon>
        <taxon>Ascaridomorpha</taxon>
        <taxon>Ascaridoidea</taxon>
        <taxon>Ascarididae</taxon>
        <taxon>Parascaris</taxon>
    </lineage>
</organism>
<evidence type="ECO:0000313" key="2">
    <source>
        <dbReference type="Proteomes" id="UP000887569"/>
    </source>
</evidence>
<proteinExistence type="predicted"/>
<protein>
    <submittedName>
        <fullName evidence="3">Uncharacterized protein</fullName>
    </submittedName>
</protein>
<evidence type="ECO:0000313" key="3">
    <source>
        <dbReference type="WBParaSite" id="PgR003_g040_t01"/>
    </source>
</evidence>
<name>A0A915AAA6_PARUN</name>
<dbReference type="Proteomes" id="UP000887569">
    <property type="component" value="Unplaced"/>
</dbReference>
<accession>A0A915AAA6</accession>
<feature type="region of interest" description="Disordered" evidence="1">
    <location>
        <begin position="73"/>
        <end position="125"/>
    </location>
</feature>
<dbReference type="AlphaFoldDB" id="A0A915AAA6"/>
<reference evidence="3" key="1">
    <citation type="submission" date="2022-11" db="UniProtKB">
        <authorList>
            <consortium name="WormBaseParasite"/>
        </authorList>
    </citation>
    <scope>IDENTIFICATION</scope>
</reference>
<dbReference type="WBParaSite" id="PgR003_g040_t01">
    <property type="protein sequence ID" value="PgR003_g040_t01"/>
    <property type="gene ID" value="PgR003_g040"/>
</dbReference>
<evidence type="ECO:0000256" key="1">
    <source>
        <dbReference type="SAM" id="MobiDB-lite"/>
    </source>
</evidence>